<dbReference type="PROSITE" id="PS00840">
    <property type="entry name" value="SUMT_2"/>
    <property type="match status" value="1"/>
</dbReference>
<name>A0A3E0IR55_9STAP</name>
<dbReference type="PANTHER" id="PTHR45790:SF3">
    <property type="entry name" value="S-ADENOSYL-L-METHIONINE-DEPENDENT UROPORPHYRINOGEN III METHYLTRANSFERASE, CHLOROPLASTIC"/>
    <property type="match status" value="1"/>
</dbReference>
<keyword evidence="4" id="KW-0949">S-adenosyl-L-methionine</keyword>
<dbReference type="NCBIfam" id="TIGR01469">
    <property type="entry name" value="cobA_cysG_Cterm"/>
    <property type="match status" value="1"/>
</dbReference>
<dbReference type="GO" id="GO:0019354">
    <property type="term" value="P:siroheme biosynthetic process"/>
    <property type="evidence" value="ECO:0007669"/>
    <property type="project" value="InterPro"/>
</dbReference>
<dbReference type="InterPro" id="IPR014776">
    <property type="entry name" value="4pyrrole_Mease_sub2"/>
</dbReference>
<evidence type="ECO:0000256" key="3">
    <source>
        <dbReference type="ARBA" id="ARBA00022679"/>
    </source>
</evidence>
<evidence type="ECO:0000313" key="8">
    <source>
        <dbReference type="EMBL" id="REH98343.1"/>
    </source>
</evidence>
<dbReference type="InterPro" id="IPR000878">
    <property type="entry name" value="4pyrrol_Mease"/>
</dbReference>
<reference evidence="8 9" key="1">
    <citation type="journal article" date="2018" name="Vet. Microbiol.">
        <title>Characterisation of Staphylococcus felis isolated from cats using whole genome sequencing.</title>
        <authorList>
            <person name="Worthing K."/>
            <person name="Pang S."/>
            <person name="Trott D.J."/>
            <person name="Abraham S."/>
            <person name="Coombs G.W."/>
            <person name="Jordan D."/>
            <person name="McIntyre L."/>
            <person name="Davies M.R."/>
            <person name="Norris J."/>
        </authorList>
    </citation>
    <scope>NUCLEOTIDE SEQUENCE [LARGE SCALE GENOMIC DNA]</scope>
    <source>
        <strain evidence="8 9">F9</strain>
    </source>
</reference>
<feature type="domain" description="Tetrapyrrole methylase" evidence="7">
    <location>
        <begin position="8"/>
        <end position="217"/>
    </location>
</feature>
<comment type="caution">
    <text evidence="8">The sequence shown here is derived from an EMBL/GenBank/DDBJ whole genome shotgun (WGS) entry which is preliminary data.</text>
</comment>
<dbReference type="NCBIfam" id="NF004790">
    <property type="entry name" value="PRK06136.1"/>
    <property type="match status" value="1"/>
</dbReference>
<evidence type="ECO:0000256" key="6">
    <source>
        <dbReference type="RuleBase" id="RU003960"/>
    </source>
</evidence>
<dbReference type="GO" id="GO:0004851">
    <property type="term" value="F:uroporphyrin-III C-methyltransferase activity"/>
    <property type="evidence" value="ECO:0007669"/>
    <property type="project" value="UniProtKB-EC"/>
</dbReference>
<dbReference type="CDD" id="cd11642">
    <property type="entry name" value="SUMT"/>
    <property type="match status" value="1"/>
</dbReference>
<dbReference type="InterPro" id="IPR003043">
    <property type="entry name" value="Uropor_MeTrfase_CS"/>
</dbReference>
<evidence type="ECO:0000256" key="4">
    <source>
        <dbReference type="ARBA" id="ARBA00022691"/>
    </source>
</evidence>
<dbReference type="InterPro" id="IPR006366">
    <property type="entry name" value="CobA/CysG_C"/>
</dbReference>
<proteinExistence type="inferred from homology"/>
<dbReference type="InterPro" id="IPR035996">
    <property type="entry name" value="4pyrrol_Methylase_sf"/>
</dbReference>
<dbReference type="Gene3D" id="3.30.950.10">
    <property type="entry name" value="Methyltransferase, Cobalt-precorrin-4 Transmethylase, Domain 2"/>
    <property type="match status" value="1"/>
</dbReference>
<dbReference type="EC" id="2.1.1.107" evidence="1"/>
<dbReference type="EMBL" id="QKXQ01000155">
    <property type="protein sequence ID" value="REH98343.1"/>
    <property type="molecule type" value="Genomic_DNA"/>
</dbReference>
<keyword evidence="3 6" id="KW-0808">Transferase</keyword>
<accession>A0A3E0IR55</accession>
<evidence type="ECO:0000313" key="9">
    <source>
        <dbReference type="Proteomes" id="UP000256562"/>
    </source>
</evidence>
<sequence>MSLIEKAKVYLVGAGPGNPLYLTRKAERCIQKADVILYDQLVNPFILQLSKPSAEWIHVGKTPYTKYIKQERINALLVEKANEYQTVVRLKGGDPAIFGRVAEEVETLKAHDIHFEIVPGVTAASAAVSQLERGLTERNVSTNITFTTGHFKNNEDNEIDIRTLTHNGTLAIYMGIKRLPQLMQQIKSHIQKDFPVAVVFNASCHNQYIVTGTVTTIVDRIAQLPERLGPGITIVGDVAREIQSDTVLPLQSPDIILLQGPKDACLSLAYDLYEQGQVAYLDYQNDNTIHHTQRQKITELIQQTCIKEIIKL</sequence>
<dbReference type="OrthoDB" id="9815856at2"/>
<dbReference type="Gene3D" id="3.40.1010.10">
    <property type="entry name" value="Cobalt-precorrin-4 Transmethylase, Domain 1"/>
    <property type="match status" value="1"/>
</dbReference>
<dbReference type="Proteomes" id="UP000256562">
    <property type="component" value="Unassembled WGS sequence"/>
</dbReference>
<gene>
    <name evidence="8" type="primary">cobA</name>
    <name evidence="8" type="ORF">DOS83_03610</name>
</gene>
<dbReference type="SUPFAM" id="SSF53790">
    <property type="entry name" value="Tetrapyrrole methylase"/>
    <property type="match status" value="1"/>
</dbReference>
<evidence type="ECO:0000256" key="5">
    <source>
        <dbReference type="ARBA" id="ARBA00023244"/>
    </source>
</evidence>
<keyword evidence="2 6" id="KW-0489">Methyltransferase</keyword>
<dbReference type="FunFam" id="3.40.1010.10:FF:000001">
    <property type="entry name" value="Siroheme synthase"/>
    <property type="match status" value="1"/>
</dbReference>
<organism evidence="8 9">
    <name type="scientific">Staphylococcus felis</name>
    <dbReference type="NCBI Taxonomy" id="46127"/>
    <lineage>
        <taxon>Bacteria</taxon>
        <taxon>Bacillati</taxon>
        <taxon>Bacillota</taxon>
        <taxon>Bacilli</taxon>
        <taxon>Bacillales</taxon>
        <taxon>Staphylococcaceae</taxon>
        <taxon>Staphylococcus</taxon>
    </lineage>
</organism>
<dbReference type="GO" id="GO:0032259">
    <property type="term" value="P:methylation"/>
    <property type="evidence" value="ECO:0007669"/>
    <property type="project" value="UniProtKB-KW"/>
</dbReference>
<keyword evidence="5" id="KW-0627">Porphyrin biosynthesis</keyword>
<evidence type="ECO:0000259" key="7">
    <source>
        <dbReference type="Pfam" id="PF00590"/>
    </source>
</evidence>
<protein>
    <recommendedName>
        <fullName evidence="1">uroporphyrinogen-III C-methyltransferase</fullName>
        <ecNumber evidence="1">2.1.1.107</ecNumber>
    </recommendedName>
</protein>
<dbReference type="InterPro" id="IPR014777">
    <property type="entry name" value="4pyrrole_Mease_sub1"/>
</dbReference>
<dbReference type="RefSeq" id="WP_116093964.1">
    <property type="nucleotide sequence ID" value="NZ_QKXQ01000155.1"/>
</dbReference>
<dbReference type="InterPro" id="IPR050161">
    <property type="entry name" value="Siro_Cobalamin_biosynth"/>
</dbReference>
<comment type="similarity">
    <text evidence="6">Belongs to the precorrin methyltransferase family.</text>
</comment>
<evidence type="ECO:0000256" key="2">
    <source>
        <dbReference type="ARBA" id="ARBA00022603"/>
    </source>
</evidence>
<dbReference type="AlphaFoldDB" id="A0A3E0IR55"/>
<dbReference type="Pfam" id="PF00590">
    <property type="entry name" value="TP_methylase"/>
    <property type="match status" value="1"/>
</dbReference>
<dbReference type="PANTHER" id="PTHR45790">
    <property type="entry name" value="SIROHEME SYNTHASE-RELATED"/>
    <property type="match status" value="1"/>
</dbReference>
<evidence type="ECO:0000256" key="1">
    <source>
        <dbReference type="ARBA" id="ARBA00012162"/>
    </source>
</evidence>